<name>A0A2C6MFY8_9FIRM</name>
<dbReference type="EMBL" id="AWQQ01000035">
    <property type="protein sequence ID" value="PHJ39108.1"/>
    <property type="molecule type" value="Genomic_DNA"/>
</dbReference>
<evidence type="ECO:0000313" key="2">
    <source>
        <dbReference type="Proteomes" id="UP000222564"/>
    </source>
</evidence>
<gene>
    <name evidence="1" type="ORF">P378_05460</name>
</gene>
<keyword evidence="2" id="KW-1185">Reference proteome</keyword>
<dbReference type="AlphaFoldDB" id="A0A2C6MFY8"/>
<reference evidence="1 2" key="1">
    <citation type="submission" date="2013-09" db="EMBL/GenBank/DDBJ databases">
        <title>Biodegradation of hydrocarbons in the deep terrestrial subsurface : characterization of a microbial consortium composed of two Desulfotomaculum species originating from a deep geological formation.</title>
        <authorList>
            <person name="Aullo T."/>
            <person name="Berlendis S."/>
            <person name="Lascourreges J.-F."/>
            <person name="Dessort D."/>
            <person name="Saint-Laurent S."/>
            <person name="Schraauwers B."/>
            <person name="Mas J."/>
            <person name="Magot M."/>
            <person name="Ranchou-Peyruse A."/>
        </authorList>
    </citation>
    <scope>NUCLEOTIDE SEQUENCE [LARGE SCALE GENOMIC DNA]</scope>
    <source>
        <strain evidence="1 2">Bs107</strain>
    </source>
</reference>
<accession>A0A2C6MFY8</accession>
<proteinExistence type="predicted"/>
<organism evidence="1 2">
    <name type="scientific">Desulforamulus profundi</name>
    <dbReference type="NCBI Taxonomy" id="1383067"/>
    <lineage>
        <taxon>Bacteria</taxon>
        <taxon>Bacillati</taxon>
        <taxon>Bacillota</taxon>
        <taxon>Clostridia</taxon>
        <taxon>Eubacteriales</taxon>
        <taxon>Peptococcaceae</taxon>
        <taxon>Desulforamulus</taxon>
    </lineage>
</organism>
<sequence length="85" mass="9722">MKVVFSLEEEDGSIKKENDLSFDLDASHIMALFNCNEVFYPKKQGSTLFDESQGIWSDSIAGEIKEAYYNLNRAIPELNILIMKK</sequence>
<dbReference type="RefSeq" id="WP_099082453.1">
    <property type="nucleotide sequence ID" value="NZ_AWQQ01000035.1"/>
</dbReference>
<evidence type="ECO:0000313" key="1">
    <source>
        <dbReference type="EMBL" id="PHJ39108.1"/>
    </source>
</evidence>
<comment type="caution">
    <text evidence="1">The sequence shown here is derived from an EMBL/GenBank/DDBJ whole genome shotgun (WGS) entry which is preliminary data.</text>
</comment>
<protein>
    <submittedName>
        <fullName evidence="1">Uncharacterized protein</fullName>
    </submittedName>
</protein>
<dbReference type="Proteomes" id="UP000222564">
    <property type="component" value="Unassembled WGS sequence"/>
</dbReference>